<protein>
    <submittedName>
        <fullName evidence="1">Uncharacterized protein</fullName>
    </submittedName>
</protein>
<reference evidence="1 2" key="1">
    <citation type="submission" date="2019-10" db="EMBL/GenBank/DDBJ databases">
        <title>Assembly and Annotation for the nematode Trichostrongylus colubriformis.</title>
        <authorList>
            <person name="Martin J."/>
        </authorList>
    </citation>
    <scope>NUCLEOTIDE SEQUENCE [LARGE SCALE GENOMIC DNA]</scope>
    <source>
        <strain evidence="1">G859</strain>
        <tissue evidence="1">Whole worm</tissue>
    </source>
</reference>
<proteinExistence type="predicted"/>
<dbReference type="Proteomes" id="UP001331761">
    <property type="component" value="Unassembled WGS sequence"/>
</dbReference>
<accession>A0AAN8J252</accession>
<organism evidence="1 2">
    <name type="scientific">Trichostrongylus colubriformis</name>
    <name type="common">Black scour worm</name>
    <dbReference type="NCBI Taxonomy" id="6319"/>
    <lineage>
        <taxon>Eukaryota</taxon>
        <taxon>Metazoa</taxon>
        <taxon>Ecdysozoa</taxon>
        <taxon>Nematoda</taxon>
        <taxon>Chromadorea</taxon>
        <taxon>Rhabditida</taxon>
        <taxon>Rhabditina</taxon>
        <taxon>Rhabditomorpha</taxon>
        <taxon>Strongyloidea</taxon>
        <taxon>Trichostrongylidae</taxon>
        <taxon>Trichostrongylus</taxon>
    </lineage>
</organism>
<evidence type="ECO:0000313" key="2">
    <source>
        <dbReference type="Proteomes" id="UP001331761"/>
    </source>
</evidence>
<evidence type="ECO:0000313" key="1">
    <source>
        <dbReference type="EMBL" id="KAK5978379.1"/>
    </source>
</evidence>
<sequence>MDTVSFKCVCSNARRLWTSQLEQAIDLYAITASEQEQARKPSLQSKTIGRLLVEVLNISNISPRIVESPPKPSLQSKTIGRLLVEVLNISNIPPRIVESPPQVLRLSVGRVSEVFEVDLSKSSDLHLTTQFPLETTTAAFSLTILQKNLYRPDALLLDETIVTLNELLRESAMHRGPIIKAMHLRKDIRDRTRPVETVAVKFVAQLFDANM</sequence>
<dbReference type="EMBL" id="WIXE01009512">
    <property type="protein sequence ID" value="KAK5978379.1"/>
    <property type="molecule type" value="Genomic_DNA"/>
</dbReference>
<dbReference type="AlphaFoldDB" id="A0AAN8J252"/>
<name>A0AAN8J252_TRICO</name>
<gene>
    <name evidence="1" type="ORF">GCK32_008474</name>
</gene>
<comment type="caution">
    <text evidence="1">The sequence shown here is derived from an EMBL/GenBank/DDBJ whole genome shotgun (WGS) entry which is preliminary data.</text>
</comment>
<keyword evidence="2" id="KW-1185">Reference proteome</keyword>